<dbReference type="Pfam" id="PF04135">
    <property type="entry name" value="Nop10p"/>
    <property type="match status" value="1"/>
</dbReference>
<name>A0A8J5I142_ZINOF</name>
<dbReference type="GO" id="GO:0070034">
    <property type="term" value="F:telomerase RNA binding"/>
    <property type="evidence" value="ECO:0007669"/>
    <property type="project" value="TreeGrafter"/>
</dbReference>
<dbReference type="GO" id="GO:0031120">
    <property type="term" value="P:snRNA pseudouridine synthesis"/>
    <property type="evidence" value="ECO:0007669"/>
    <property type="project" value="TreeGrafter"/>
</dbReference>
<keyword evidence="3" id="KW-0698">rRNA processing</keyword>
<dbReference type="Proteomes" id="UP000734854">
    <property type="component" value="Unassembled WGS sequence"/>
</dbReference>
<dbReference type="InterPro" id="IPR036756">
    <property type="entry name" value="H/ACA_rnp_Nop10_sf"/>
</dbReference>
<gene>
    <name evidence="6" type="ORF">ZIOFF_015952</name>
</gene>
<comment type="caution">
    <text evidence="6">The sequence shown here is derived from an EMBL/GenBank/DDBJ whole genome shotgun (WGS) entry which is preliminary data.</text>
</comment>
<sequence>MYLQFYINENGDKKETPVGLPTQSAHPARFSPDDKYSRQRVLLKKRFGLLPTQMAPPKLDIVINRDSPSTTELSGVLLHLLQVALRWTYLDQHQYQIRFYSLALVPLTITDTGLKTDLSENSGSGTGFAAKSSSVPAGFNQTTRSFSYDGSFGGIVYNPIWNSHHSDYASEATLPSEALVP</sequence>
<comment type="similarity">
    <text evidence="1">Belongs to the NOP10 family.</text>
</comment>
<dbReference type="GO" id="GO:0031429">
    <property type="term" value="C:box H/ACA snoRNP complex"/>
    <property type="evidence" value="ECO:0007669"/>
    <property type="project" value="TreeGrafter"/>
</dbReference>
<dbReference type="EMBL" id="JACMSC010000004">
    <property type="protein sequence ID" value="KAG6525978.1"/>
    <property type="molecule type" value="Genomic_DNA"/>
</dbReference>
<dbReference type="GO" id="GO:1904874">
    <property type="term" value="P:positive regulation of telomerase RNA localization to Cajal body"/>
    <property type="evidence" value="ECO:0007669"/>
    <property type="project" value="TreeGrafter"/>
</dbReference>
<evidence type="ECO:0000256" key="2">
    <source>
        <dbReference type="ARBA" id="ARBA00022517"/>
    </source>
</evidence>
<dbReference type="SUPFAM" id="SSF144210">
    <property type="entry name" value="Nop10-like SnoRNP"/>
    <property type="match status" value="1"/>
</dbReference>
<dbReference type="InterPro" id="IPR007264">
    <property type="entry name" value="H/ACA_rnp_Nop10"/>
</dbReference>
<reference evidence="6 7" key="1">
    <citation type="submission" date="2020-08" db="EMBL/GenBank/DDBJ databases">
        <title>Plant Genome Project.</title>
        <authorList>
            <person name="Zhang R.-G."/>
        </authorList>
    </citation>
    <scope>NUCLEOTIDE SEQUENCE [LARGE SCALE GENOMIC DNA]</scope>
    <source>
        <tissue evidence="6">Rhizome</tissue>
    </source>
</reference>
<dbReference type="PANTHER" id="PTHR13305:SF0">
    <property type="entry name" value="H_ACA RIBONUCLEOPROTEIN COMPLEX SUBUNIT 3"/>
    <property type="match status" value="1"/>
</dbReference>
<evidence type="ECO:0000256" key="4">
    <source>
        <dbReference type="ARBA" id="ARBA00023274"/>
    </source>
</evidence>
<dbReference type="GO" id="GO:0031118">
    <property type="term" value="P:rRNA pseudouridine synthesis"/>
    <property type="evidence" value="ECO:0007669"/>
    <property type="project" value="TreeGrafter"/>
</dbReference>
<dbReference type="PANTHER" id="PTHR13305">
    <property type="entry name" value="RIBOSOME BIOGENESIS PROTEIN NOP10"/>
    <property type="match status" value="1"/>
</dbReference>
<proteinExistence type="inferred from homology"/>
<evidence type="ECO:0000256" key="5">
    <source>
        <dbReference type="ARBA" id="ARBA00030185"/>
    </source>
</evidence>
<evidence type="ECO:0000313" key="7">
    <source>
        <dbReference type="Proteomes" id="UP000734854"/>
    </source>
</evidence>
<protein>
    <recommendedName>
        <fullName evidence="5">Nucleolar protein 10</fullName>
    </recommendedName>
</protein>
<keyword evidence="4" id="KW-0687">Ribonucleoprotein</keyword>
<keyword evidence="2" id="KW-0690">Ribosome biogenesis</keyword>
<dbReference type="Gene3D" id="2.20.28.40">
    <property type="entry name" value="H/ACA ribonucleoprotein complex, subunit Nop10"/>
    <property type="match status" value="1"/>
</dbReference>
<evidence type="ECO:0000256" key="3">
    <source>
        <dbReference type="ARBA" id="ARBA00022552"/>
    </source>
</evidence>
<dbReference type="AlphaFoldDB" id="A0A8J5I142"/>
<accession>A0A8J5I142</accession>
<organism evidence="6 7">
    <name type="scientific">Zingiber officinale</name>
    <name type="common">Ginger</name>
    <name type="synonym">Amomum zingiber</name>
    <dbReference type="NCBI Taxonomy" id="94328"/>
    <lineage>
        <taxon>Eukaryota</taxon>
        <taxon>Viridiplantae</taxon>
        <taxon>Streptophyta</taxon>
        <taxon>Embryophyta</taxon>
        <taxon>Tracheophyta</taxon>
        <taxon>Spermatophyta</taxon>
        <taxon>Magnoliopsida</taxon>
        <taxon>Liliopsida</taxon>
        <taxon>Zingiberales</taxon>
        <taxon>Zingiberaceae</taxon>
        <taxon>Zingiber</taxon>
    </lineage>
</organism>
<keyword evidence="7" id="KW-1185">Reference proteome</keyword>
<evidence type="ECO:0000256" key="1">
    <source>
        <dbReference type="ARBA" id="ARBA00009462"/>
    </source>
</evidence>
<dbReference type="GO" id="GO:0030515">
    <property type="term" value="F:snoRNA binding"/>
    <property type="evidence" value="ECO:0007669"/>
    <property type="project" value="InterPro"/>
</dbReference>
<evidence type="ECO:0000313" key="6">
    <source>
        <dbReference type="EMBL" id="KAG6525978.1"/>
    </source>
</evidence>